<proteinExistence type="predicted"/>
<feature type="transmembrane region" description="Helical" evidence="7">
    <location>
        <begin position="47"/>
        <end position="71"/>
    </location>
</feature>
<gene>
    <name evidence="8" type="ordered locus">EbC_21100</name>
</gene>
<dbReference type="InterPro" id="IPR007498">
    <property type="entry name" value="PqiA-like"/>
</dbReference>
<evidence type="ECO:0000256" key="6">
    <source>
        <dbReference type="ARBA" id="ARBA00023136"/>
    </source>
</evidence>
<reference evidence="8 9" key="1">
    <citation type="journal article" date="2010" name="BMC Genomics">
        <title>Genome comparison of the epiphytic bacteria Erwinia billingiae and E. tasmaniensis with the pear pathogen E. pyrifoliae.</title>
        <authorList>
            <person name="Kube M."/>
            <person name="Migdoll A.M."/>
            <person name="Gehring I."/>
            <person name="Heitmann K."/>
            <person name="Mayer Y."/>
            <person name="Kuhl H."/>
            <person name="Knaust F."/>
            <person name="Geider K."/>
            <person name="Reinhardt R."/>
        </authorList>
    </citation>
    <scope>NUCLEOTIDE SEQUENCE [LARGE SCALE GENOMIC DNA]</scope>
    <source>
        <strain evidence="8 9">Eb661</strain>
    </source>
</reference>
<protein>
    <submittedName>
        <fullName evidence="8">Similar to paraquat-inducible protein A, probable</fullName>
    </submittedName>
</protein>
<dbReference type="EMBL" id="FP236843">
    <property type="protein sequence ID" value="CAX59641.1"/>
    <property type="molecule type" value="Genomic_DNA"/>
</dbReference>
<name>D8MS34_ERWBE</name>
<dbReference type="PANTHER" id="PTHR30462">
    <property type="entry name" value="INTERMEMBRANE TRANSPORT PROTEIN PQIB-RELATED"/>
    <property type="match status" value="1"/>
</dbReference>
<evidence type="ECO:0000256" key="3">
    <source>
        <dbReference type="ARBA" id="ARBA00022519"/>
    </source>
</evidence>
<feature type="transmembrane region" description="Helical" evidence="7">
    <location>
        <begin position="337"/>
        <end position="354"/>
    </location>
</feature>
<evidence type="ECO:0000256" key="4">
    <source>
        <dbReference type="ARBA" id="ARBA00022692"/>
    </source>
</evidence>
<dbReference type="HOGENOM" id="CLU_041903_0_0_6"/>
<keyword evidence="6 7" id="KW-0472">Membrane</keyword>
<accession>D8MS34</accession>
<dbReference type="RefSeq" id="WP_013202131.1">
    <property type="nucleotide sequence ID" value="NC_014306.1"/>
</dbReference>
<dbReference type="Pfam" id="PF04403">
    <property type="entry name" value="PqiA"/>
    <property type="match status" value="2"/>
</dbReference>
<evidence type="ECO:0000313" key="9">
    <source>
        <dbReference type="Proteomes" id="UP000008793"/>
    </source>
</evidence>
<keyword evidence="2" id="KW-1003">Cell membrane</keyword>
<organism evidence="9">
    <name type="scientific">Erwinia billingiae (strain Eb661)</name>
    <dbReference type="NCBI Taxonomy" id="634500"/>
    <lineage>
        <taxon>Bacteria</taxon>
        <taxon>Pseudomonadati</taxon>
        <taxon>Pseudomonadota</taxon>
        <taxon>Gammaproteobacteria</taxon>
        <taxon>Enterobacterales</taxon>
        <taxon>Erwiniaceae</taxon>
        <taxon>Erwinia</taxon>
    </lineage>
</organism>
<feature type="transmembrane region" description="Helical" evidence="7">
    <location>
        <begin position="171"/>
        <end position="188"/>
    </location>
</feature>
<dbReference type="AlphaFoldDB" id="D8MS34"/>
<dbReference type="eggNOG" id="COG2995">
    <property type="taxonomic scope" value="Bacteria"/>
</dbReference>
<dbReference type="Proteomes" id="UP000008793">
    <property type="component" value="Chromosome"/>
</dbReference>
<dbReference type="KEGG" id="ebi:EbC_21100"/>
<feature type="transmembrane region" description="Helical" evidence="7">
    <location>
        <begin position="304"/>
        <end position="325"/>
    </location>
</feature>
<keyword evidence="5 7" id="KW-1133">Transmembrane helix</keyword>
<evidence type="ECO:0000256" key="1">
    <source>
        <dbReference type="ARBA" id="ARBA00004533"/>
    </source>
</evidence>
<feature type="transmembrane region" description="Helical" evidence="7">
    <location>
        <begin position="209"/>
        <end position="231"/>
    </location>
</feature>
<dbReference type="PANTHER" id="PTHR30462:SF3">
    <property type="entry name" value="INTERMEMBRANE TRANSPORT PROTEIN PQIA"/>
    <property type="match status" value="1"/>
</dbReference>
<feature type="transmembrane region" description="Helical" evidence="7">
    <location>
        <begin position="258"/>
        <end position="283"/>
    </location>
</feature>
<keyword evidence="3" id="KW-0997">Cell inner membrane</keyword>
<evidence type="ECO:0000313" key="8">
    <source>
        <dbReference type="EMBL" id="CAX59641.1"/>
    </source>
</evidence>
<evidence type="ECO:0000256" key="2">
    <source>
        <dbReference type="ARBA" id="ARBA00022475"/>
    </source>
</evidence>
<dbReference type="InterPro" id="IPR051800">
    <property type="entry name" value="PqiA-PqiB_transport"/>
</dbReference>
<dbReference type="GeneID" id="90514511"/>
<dbReference type="STRING" id="634500.EbC_21100"/>
<dbReference type="GO" id="GO:0005886">
    <property type="term" value="C:plasma membrane"/>
    <property type="evidence" value="ECO:0007669"/>
    <property type="project" value="UniProtKB-SubCell"/>
</dbReference>
<keyword evidence="4 7" id="KW-0812">Transmembrane</keyword>
<feature type="transmembrane region" description="Helical" evidence="7">
    <location>
        <begin position="91"/>
        <end position="120"/>
    </location>
</feature>
<keyword evidence="9" id="KW-1185">Reference proteome</keyword>
<comment type="subcellular location">
    <subcellularLocation>
        <location evidence="1">Cell inner membrane</location>
    </subcellularLocation>
</comment>
<feature type="transmembrane region" description="Helical" evidence="7">
    <location>
        <begin position="141"/>
        <end position="159"/>
    </location>
</feature>
<evidence type="ECO:0000256" key="7">
    <source>
        <dbReference type="SAM" id="Phobius"/>
    </source>
</evidence>
<sequence length="364" mass="40016">MNPESELVVCPQCNYLHRLSPPIGSQAALCCRCRAPLWRKAGQAPSLLPLAVAAALGWLFACLLPVISLNFQGSSKEMTLWQAAWLGPGEAHSLLLSVLSTFLIVVAPMTQILLIVWLSLFGQFQRKAPGFAAITSLLRTIAPWSMPLVVAVGFLVVGIKLSTLLQVKPGAGAWALAASALLFFRLSARDLRPFWAAPSVPDQHGGNGQAWALLIAAMIFYLPANVLPVMFTSFFGTGSEKTIFEGIIEFWRSGSPGIALLIFLASMVIPFIKFIALALLLLTSQRKSQWARRERDRLYRFTEWVGCWSMLDVFVVVIITGLVQFPGLSEAEPRPGIIYFALVVILTMLSAQRFRSQSIWEVTP</sequence>
<evidence type="ECO:0000256" key="5">
    <source>
        <dbReference type="ARBA" id="ARBA00022989"/>
    </source>
</evidence>